<reference evidence="2" key="1">
    <citation type="journal article" date="2022" name="bioRxiv">
        <title>Sequencing and chromosome-scale assembly of the giantPleurodeles waltlgenome.</title>
        <authorList>
            <person name="Brown T."/>
            <person name="Elewa A."/>
            <person name="Iarovenko S."/>
            <person name="Subramanian E."/>
            <person name="Araus A.J."/>
            <person name="Petzold A."/>
            <person name="Susuki M."/>
            <person name="Suzuki K.-i.T."/>
            <person name="Hayashi T."/>
            <person name="Toyoda A."/>
            <person name="Oliveira C."/>
            <person name="Osipova E."/>
            <person name="Leigh N.D."/>
            <person name="Simon A."/>
            <person name="Yun M.H."/>
        </authorList>
    </citation>
    <scope>NUCLEOTIDE SEQUENCE</scope>
    <source>
        <strain evidence="2">20211129_DDA</strain>
        <tissue evidence="2">Liver</tissue>
    </source>
</reference>
<comment type="caution">
    <text evidence="2">The sequence shown here is derived from an EMBL/GenBank/DDBJ whole genome shotgun (WGS) entry which is preliminary data.</text>
</comment>
<dbReference type="AlphaFoldDB" id="A0AAV7NMA5"/>
<keyword evidence="3" id="KW-1185">Reference proteome</keyword>
<protein>
    <submittedName>
        <fullName evidence="2">Uncharacterized protein</fullName>
    </submittedName>
</protein>
<dbReference type="Proteomes" id="UP001066276">
    <property type="component" value="Chromosome 8"/>
</dbReference>
<organism evidence="2 3">
    <name type="scientific">Pleurodeles waltl</name>
    <name type="common">Iberian ribbed newt</name>
    <dbReference type="NCBI Taxonomy" id="8319"/>
    <lineage>
        <taxon>Eukaryota</taxon>
        <taxon>Metazoa</taxon>
        <taxon>Chordata</taxon>
        <taxon>Craniata</taxon>
        <taxon>Vertebrata</taxon>
        <taxon>Euteleostomi</taxon>
        <taxon>Amphibia</taxon>
        <taxon>Batrachia</taxon>
        <taxon>Caudata</taxon>
        <taxon>Salamandroidea</taxon>
        <taxon>Salamandridae</taxon>
        <taxon>Pleurodelinae</taxon>
        <taxon>Pleurodeles</taxon>
    </lineage>
</organism>
<evidence type="ECO:0000313" key="3">
    <source>
        <dbReference type="Proteomes" id="UP001066276"/>
    </source>
</evidence>
<sequence>MNQSHARSVASEGPGMPISAGIHRGTPPPPGAPGASVWRQRRAQPPLFAGRPPDSNRGPRLHSWPWLPTGGGAAGLRPRRAVRRRQEPAPGPRPMPGSAACPPSLPRPHSGKGWPRLERQLSNLLSAPPEPDD</sequence>
<proteinExistence type="predicted"/>
<gene>
    <name evidence="2" type="ORF">NDU88_004890</name>
</gene>
<accession>A0AAV7NMA5</accession>
<feature type="region of interest" description="Disordered" evidence="1">
    <location>
        <begin position="1"/>
        <end position="133"/>
    </location>
</feature>
<evidence type="ECO:0000313" key="2">
    <source>
        <dbReference type="EMBL" id="KAJ1116684.1"/>
    </source>
</evidence>
<name>A0AAV7NMA5_PLEWA</name>
<evidence type="ECO:0000256" key="1">
    <source>
        <dbReference type="SAM" id="MobiDB-lite"/>
    </source>
</evidence>
<dbReference type="EMBL" id="JANPWB010000012">
    <property type="protein sequence ID" value="KAJ1116684.1"/>
    <property type="molecule type" value="Genomic_DNA"/>
</dbReference>